<reference evidence="1 2" key="1">
    <citation type="submission" date="2019-03" db="EMBL/GenBank/DDBJ databases">
        <title>An improved genome assembly of the fluke Schistosoma japonicum.</title>
        <authorList>
            <person name="Hu W."/>
            <person name="Luo F."/>
            <person name="Yin M."/>
            <person name="Mo X."/>
            <person name="Sun C."/>
            <person name="Wu Q."/>
            <person name="Zhu B."/>
            <person name="Xiang M."/>
            <person name="Wang J."/>
            <person name="Wang Y."/>
            <person name="Zhang T."/>
            <person name="Xu B."/>
            <person name="Zheng H."/>
            <person name="Feng Z."/>
        </authorList>
    </citation>
    <scope>NUCLEOTIDE SEQUENCE [LARGE SCALE GENOMIC DNA]</scope>
    <source>
        <strain evidence="1">HuSjv2</strain>
        <tissue evidence="1">Worms</tissue>
    </source>
</reference>
<evidence type="ECO:0000313" key="2">
    <source>
        <dbReference type="Proteomes" id="UP000311919"/>
    </source>
</evidence>
<dbReference type="AlphaFoldDB" id="A0A4Z2DMV8"/>
<dbReference type="Proteomes" id="UP000311919">
    <property type="component" value="Unassembled WGS sequence"/>
</dbReference>
<comment type="caution">
    <text evidence="1">The sequence shown here is derived from an EMBL/GenBank/DDBJ whole genome shotgun (WGS) entry which is preliminary data.</text>
</comment>
<keyword evidence="2" id="KW-1185">Reference proteome</keyword>
<dbReference type="EMBL" id="SKCS01000084">
    <property type="protein sequence ID" value="TNN17884.1"/>
    <property type="molecule type" value="Genomic_DNA"/>
</dbReference>
<protein>
    <submittedName>
        <fullName evidence="1">Mediator complex subunit 4</fullName>
    </submittedName>
</protein>
<organism evidence="1 2">
    <name type="scientific">Schistosoma japonicum</name>
    <name type="common">Blood fluke</name>
    <dbReference type="NCBI Taxonomy" id="6182"/>
    <lineage>
        <taxon>Eukaryota</taxon>
        <taxon>Metazoa</taxon>
        <taxon>Spiralia</taxon>
        <taxon>Lophotrochozoa</taxon>
        <taxon>Platyhelminthes</taxon>
        <taxon>Trematoda</taxon>
        <taxon>Digenea</taxon>
        <taxon>Strigeidida</taxon>
        <taxon>Schistosomatoidea</taxon>
        <taxon>Schistosomatidae</taxon>
        <taxon>Schistosoma</taxon>
    </lineage>
</organism>
<name>A0A4Z2DMV8_SCHJA</name>
<gene>
    <name evidence="1" type="ORF">EWB00_010616</name>
</gene>
<evidence type="ECO:0000313" key="1">
    <source>
        <dbReference type="EMBL" id="TNN17884.1"/>
    </source>
</evidence>
<accession>A0A4Z2DMV8</accession>
<proteinExistence type="predicted"/>
<sequence length="98" mass="11348">MFEIYWESNEKYIHSSPLDESLEELEDISVHSVPVCFECVRLEHDRDVLPPDLKLGFASQFEYCMCCDPEEFGDEGNVCRCPILGCRGRTLLDRNDVI</sequence>